<dbReference type="AlphaFoldDB" id="A0A914NR15"/>
<keyword evidence="2" id="KW-1185">Reference proteome</keyword>
<dbReference type="Pfam" id="PF14432">
    <property type="entry name" value="DYW_deaminase"/>
    <property type="match status" value="1"/>
</dbReference>
<reference evidence="3" key="1">
    <citation type="submission" date="2022-11" db="UniProtKB">
        <authorList>
            <consortium name="WormBaseParasite"/>
        </authorList>
    </citation>
    <scope>IDENTIFICATION</scope>
</reference>
<name>A0A914NR15_MELIC</name>
<dbReference type="GO" id="GO:0009451">
    <property type="term" value="P:RNA modification"/>
    <property type="evidence" value="ECO:0007669"/>
    <property type="project" value="InterPro"/>
</dbReference>
<accession>A0A914NR15</accession>
<dbReference type="WBParaSite" id="Minc3s08522g42334">
    <property type="protein sequence ID" value="Minc3s08522g42334"/>
    <property type="gene ID" value="Minc3s08522g42334"/>
</dbReference>
<feature type="domain" description="DYW" evidence="1">
    <location>
        <begin position="82"/>
        <end position="174"/>
    </location>
</feature>
<dbReference type="GO" id="GO:0003723">
    <property type="term" value="F:RNA binding"/>
    <property type="evidence" value="ECO:0007669"/>
    <property type="project" value="InterPro"/>
</dbReference>
<protein>
    <submittedName>
        <fullName evidence="3">DYW domain-containing protein</fullName>
    </submittedName>
</protein>
<organism evidence="2 3">
    <name type="scientific">Meloidogyne incognita</name>
    <name type="common">Southern root-knot nematode worm</name>
    <name type="synonym">Oxyuris incognita</name>
    <dbReference type="NCBI Taxonomy" id="6306"/>
    <lineage>
        <taxon>Eukaryota</taxon>
        <taxon>Metazoa</taxon>
        <taxon>Ecdysozoa</taxon>
        <taxon>Nematoda</taxon>
        <taxon>Chromadorea</taxon>
        <taxon>Rhabditida</taxon>
        <taxon>Tylenchina</taxon>
        <taxon>Tylenchomorpha</taxon>
        <taxon>Tylenchoidea</taxon>
        <taxon>Meloidogynidae</taxon>
        <taxon>Meloidogyninae</taxon>
        <taxon>Meloidogyne</taxon>
        <taxon>Meloidogyne incognita group</taxon>
    </lineage>
</organism>
<dbReference type="InterPro" id="IPR046960">
    <property type="entry name" value="PPR_At4g14850-like_plant"/>
</dbReference>
<dbReference type="InterPro" id="IPR046848">
    <property type="entry name" value="E_motif"/>
</dbReference>
<evidence type="ECO:0000313" key="2">
    <source>
        <dbReference type="Proteomes" id="UP000887563"/>
    </source>
</evidence>
<dbReference type="Pfam" id="PF20431">
    <property type="entry name" value="E_motif"/>
    <property type="match status" value="1"/>
</dbReference>
<dbReference type="Pfam" id="PF20430">
    <property type="entry name" value="Eplus_motif"/>
    <property type="match status" value="1"/>
</dbReference>
<dbReference type="InterPro" id="IPR032867">
    <property type="entry name" value="DYW_dom"/>
</dbReference>
<proteinExistence type="predicted"/>
<dbReference type="InterPro" id="IPR046849">
    <property type="entry name" value="E2_motif"/>
</dbReference>
<dbReference type="PANTHER" id="PTHR47926">
    <property type="entry name" value="PENTATRICOPEPTIDE REPEAT-CONTAINING PROTEIN"/>
    <property type="match status" value="1"/>
</dbReference>
<dbReference type="Proteomes" id="UP000887563">
    <property type="component" value="Unplaced"/>
</dbReference>
<evidence type="ECO:0000259" key="1">
    <source>
        <dbReference type="Pfam" id="PF14432"/>
    </source>
</evidence>
<dbReference type="GO" id="GO:0008270">
    <property type="term" value="F:zinc ion binding"/>
    <property type="evidence" value="ECO:0007669"/>
    <property type="project" value="InterPro"/>
</dbReference>
<evidence type="ECO:0000313" key="3">
    <source>
        <dbReference type="WBParaSite" id="Minc3s08522g42334"/>
    </source>
</evidence>
<sequence length="174" mass="20179">NPKVVSSYICLSNIYAAEKRWDDVERVRAMVRRKGLKKSPGCSFIELDNMVHRFLVGDKSHQQTEDIYAKLNELKQQLKEAGYKPDTSLVFYDVEEEVKEKMLWDHSERLAIAFALINTGPGTVIRITKNLRVCGDCHTVTKLISELTGREIIMRDIHRFHHFIKGFCSCGDYW</sequence>